<feature type="compositionally biased region" description="Basic and acidic residues" evidence="1">
    <location>
        <begin position="20"/>
        <end position="34"/>
    </location>
</feature>
<evidence type="ECO:0000313" key="3">
    <source>
        <dbReference type="Proteomes" id="UP000708208"/>
    </source>
</evidence>
<dbReference type="AlphaFoldDB" id="A0A8J2PU86"/>
<accession>A0A8J2PU86</accession>
<comment type="caution">
    <text evidence="2">The sequence shown here is derived from an EMBL/GenBank/DDBJ whole genome shotgun (WGS) entry which is preliminary data.</text>
</comment>
<name>A0A8J2PU86_9HEXA</name>
<evidence type="ECO:0000313" key="2">
    <source>
        <dbReference type="EMBL" id="CAG7828206.1"/>
    </source>
</evidence>
<keyword evidence="3" id="KW-1185">Reference proteome</keyword>
<reference evidence="2" key="1">
    <citation type="submission" date="2021-06" db="EMBL/GenBank/DDBJ databases">
        <authorList>
            <person name="Hodson N. C."/>
            <person name="Mongue J. A."/>
            <person name="Jaron S. K."/>
        </authorList>
    </citation>
    <scope>NUCLEOTIDE SEQUENCE</scope>
</reference>
<protein>
    <submittedName>
        <fullName evidence="2">Uncharacterized protein</fullName>
    </submittedName>
</protein>
<sequence length="76" mass="8546">MNLSKSDKGSNHLLKSKKNLKQETERSKSKSQESCEVEIVKESVVPGTALDNHLILNEIFGYLSPPDLKRCCEVNE</sequence>
<dbReference type="Proteomes" id="UP000708208">
    <property type="component" value="Unassembled WGS sequence"/>
</dbReference>
<feature type="compositionally biased region" description="Basic and acidic residues" evidence="1">
    <location>
        <begin position="1"/>
        <end position="10"/>
    </location>
</feature>
<feature type="non-terminal residue" evidence="2">
    <location>
        <position position="1"/>
    </location>
</feature>
<dbReference type="EMBL" id="CAJVCH010546553">
    <property type="protein sequence ID" value="CAG7828206.1"/>
    <property type="molecule type" value="Genomic_DNA"/>
</dbReference>
<gene>
    <name evidence="2" type="ORF">AFUS01_LOCUS38151</name>
</gene>
<proteinExistence type="predicted"/>
<organism evidence="2 3">
    <name type="scientific">Allacma fusca</name>
    <dbReference type="NCBI Taxonomy" id="39272"/>
    <lineage>
        <taxon>Eukaryota</taxon>
        <taxon>Metazoa</taxon>
        <taxon>Ecdysozoa</taxon>
        <taxon>Arthropoda</taxon>
        <taxon>Hexapoda</taxon>
        <taxon>Collembola</taxon>
        <taxon>Symphypleona</taxon>
        <taxon>Sminthuridae</taxon>
        <taxon>Allacma</taxon>
    </lineage>
</organism>
<evidence type="ECO:0000256" key="1">
    <source>
        <dbReference type="SAM" id="MobiDB-lite"/>
    </source>
</evidence>
<feature type="region of interest" description="Disordered" evidence="1">
    <location>
        <begin position="1"/>
        <end position="34"/>
    </location>
</feature>